<keyword evidence="2" id="KW-0539">Nucleus</keyword>
<feature type="region of interest" description="Disordered" evidence="4">
    <location>
        <begin position="33"/>
        <end position="63"/>
    </location>
</feature>
<proteinExistence type="predicted"/>
<dbReference type="Proteomes" id="UP000053611">
    <property type="component" value="Unassembled WGS sequence"/>
</dbReference>
<dbReference type="SUPFAM" id="SSF57959">
    <property type="entry name" value="Leucine zipper domain"/>
    <property type="match status" value="1"/>
</dbReference>
<sequence length="650" mass="69415">MASADYALEYDPVPDLVGNPSASSMLDFLVFGDEESAAESSPKTESDNHTPSPPSFAVNTPPSYNPSEFTFDFFDEKKAVGGPAFMEDIQVKQEPGTEAAIAQAPVQPPPPQMLPLPQQEQTTLPAIPAQQQEALHQLLASFMNYQSQWGLSVPTDGTLNPSLLASTPAPSTPTTASFTPSSVAAATAASTIPTPAPPLVHVAPPPSQEADEPLVAIAPGETASPAPSRSERATSAFSIGDDIDSRIDQLVPLNSIFSAGRGKGGKKGGGMSSVVRNDGEEIDDDESWRPSPEEYKKLSSKEKRQLRNKLSARAFRTRRKDYIGTLESHIKDRDSVIDAIRAELSTTRSENQDLRRELAALRASTMSILHPQSAVEPITPATSDDTPAPVAAIVPAPAPQPTVIRRTTATPTVNTRKDVAPFATGNAFWGGNDNMFGNGNNTVCHTTLTPEITLPLQPNLNPALNGATERGDKHTSFHAGDRDIESSSFAEWSLETPFSLRSMENYRMQLWSRLSREAAADKVGMPSSMRPKFFTENKVEANQQSALSALATVATEHVAAKLSSSFWSALSSSPNKLDADKLAAVVTGKSRLAVVPNRQSKSPEDALAHAMAGLKVQTGNTSPAESLRTREHPLNAVAGLIFKPAMSARA</sequence>
<evidence type="ECO:0000256" key="3">
    <source>
        <dbReference type="SAM" id="Coils"/>
    </source>
</evidence>
<dbReference type="GeneID" id="28985388"/>
<dbReference type="GO" id="GO:0001228">
    <property type="term" value="F:DNA-binding transcription activator activity, RNA polymerase II-specific"/>
    <property type="evidence" value="ECO:0007669"/>
    <property type="project" value="TreeGrafter"/>
</dbReference>
<dbReference type="PROSITE" id="PS00036">
    <property type="entry name" value="BZIP_BASIC"/>
    <property type="match status" value="1"/>
</dbReference>
<dbReference type="STRING" id="879819.A0A0J0XQA8"/>
<organism evidence="6 7">
    <name type="scientific">Cutaneotrichosporon oleaginosum</name>
    <dbReference type="NCBI Taxonomy" id="879819"/>
    <lineage>
        <taxon>Eukaryota</taxon>
        <taxon>Fungi</taxon>
        <taxon>Dikarya</taxon>
        <taxon>Basidiomycota</taxon>
        <taxon>Agaricomycotina</taxon>
        <taxon>Tremellomycetes</taxon>
        <taxon>Trichosporonales</taxon>
        <taxon>Trichosporonaceae</taxon>
        <taxon>Cutaneotrichosporon</taxon>
    </lineage>
</organism>
<comment type="subcellular location">
    <subcellularLocation>
        <location evidence="1">Nucleus</location>
    </subcellularLocation>
</comment>
<keyword evidence="3" id="KW-0175">Coiled coil</keyword>
<accession>A0A0J0XQA8</accession>
<evidence type="ECO:0000256" key="1">
    <source>
        <dbReference type="ARBA" id="ARBA00004123"/>
    </source>
</evidence>
<dbReference type="InterPro" id="IPR046347">
    <property type="entry name" value="bZIP_sf"/>
</dbReference>
<reference evidence="6 7" key="1">
    <citation type="submission" date="2015-03" db="EMBL/GenBank/DDBJ databases">
        <title>Genomics and transcriptomics of the oil-accumulating basidiomycete yeast T. oleaginosus allow insights into substrate utilization and the diverse evolutionary trajectories of mating systems in fungi.</title>
        <authorList>
            <consortium name="DOE Joint Genome Institute"/>
            <person name="Kourist R."/>
            <person name="Kracht O."/>
            <person name="Bracharz F."/>
            <person name="Lipzen A."/>
            <person name="Nolan M."/>
            <person name="Ohm R."/>
            <person name="Grigoriev I."/>
            <person name="Sun S."/>
            <person name="Heitman J."/>
            <person name="Bruck T."/>
            <person name="Nowrousian M."/>
        </authorList>
    </citation>
    <scope>NUCLEOTIDE SEQUENCE [LARGE SCALE GENOMIC DNA]</scope>
    <source>
        <strain evidence="6 7">IBC0246</strain>
    </source>
</reference>
<dbReference type="CDD" id="cd14810">
    <property type="entry name" value="bZIP_u1"/>
    <property type="match status" value="1"/>
</dbReference>
<dbReference type="RefSeq" id="XP_018279797.1">
    <property type="nucleotide sequence ID" value="XM_018424785.1"/>
</dbReference>
<dbReference type="SMART" id="SM00338">
    <property type="entry name" value="BRLZ"/>
    <property type="match status" value="1"/>
</dbReference>
<dbReference type="PROSITE" id="PS50217">
    <property type="entry name" value="BZIP"/>
    <property type="match status" value="1"/>
</dbReference>
<feature type="region of interest" description="Disordered" evidence="4">
    <location>
        <begin position="257"/>
        <end position="302"/>
    </location>
</feature>
<feature type="compositionally biased region" description="Basic and acidic residues" evidence="4">
    <location>
        <begin position="287"/>
        <end position="302"/>
    </location>
</feature>
<feature type="domain" description="BZIP" evidence="5">
    <location>
        <begin position="298"/>
        <end position="361"/>
    </location>
</feature>
<dbReference type="PANTHER" id="PTHR40621:SF10">
    <property type="entry name" value="BZIP DOMAIN-CONTAINING PROTEIN"/>
    <property type="match status" value="1"/>
</dbReference>
<dbReference type="InterPro" id="IPR050936">
    <property type="entry name" value="AP-1-like"/>
</dbReference>
<dbReference type="Gene3D" id="1.20.5.170">
    <property type="match status" value="1"/>
</dbReference>
<feature type="coiled-coil region" evidence="3">
    <location>
        <begin position="337"/>
        <end position="364"/>
    </location>
</feature>
<dbReference type="AlphaFoldDB" id="A0A0J0XQA8"/>
<dbReference type="InterPro" id="IPR004827">
    <property type="entry name" value="bZIP"/>
</dbReference>
<dbReference type="GO" id="GO:0000976">
    <property type="term" value="F:transcription cis-regulatory region binding"/>
    <property type="evidence" value="ECO:0007669"/>
    <property type="project" value="InterPro"/>
</dbReference>
<evidence type="ECO:0000313" key="6">
    <source>
        <dbReference type="EMBL" id="KLT43306.1"/>
    </source>
</evidence>
<evidence type="ECO:0000313" key="7">
    <source>
        <dbReference type="Proteomes" id="UP000053611"/>
    </source>
</evidence>
<dbReference type="GO" id="GO:0090575">
    <property type="term" value="C:RNA polymerase II transcription regulator complex"/>
    <property type="evidence" value="ECO:0007669"/>
    <property type="project" value="TreeGrafter"/>
</dbReference>
<evidence type="ECO:0000256" key="2">
    <source>
        <dbReference type="ARBA" id="ARBA00023242"/>
    </source>
</evidence>
<evidence type="ECO:0000256" key="4">
    <source>
        <dbReference type="SAM" id="MobiDB-lite"/>
    </source>
</evidence>
<evidence type="ECO:0000259" key="5">
    <source>
        <dbReference type="PROSITE" id="PS50217"/>
    </source>
</evidence>
<dbReference type="PANTHER" id="PTHR40621">
    <property type="entry name" value="TRANSCRIPTION FACTOR KAPC-RELATED"/>
    <property type="match status" value="1"/>
</dbReference>
<dbReference type="EMBL" id="KQ087196">
    <property type="protein sequence ID" value="KLT43306.1"/>
    <property type="molecule type" value="Genomic_DNA"/>
</dbReference>
<gene>
    <name evidence="6" type="ORF">CC85DRAFT_291595</name>
</gene>
<name>A0A0J0XQA8_9TREE</name>
<protein>
    <recommendedName>
        <fullName evidence="5">BZIP domain-containing protein</fullName>
    </recommendedName>
</protein>
<keyword evidence="7" id="KW-1185">Reference proteome</keyword>
<dbReference type="OrthoDB" id="5571888at2759"/>